<protein>
    <recommendedName>
        <fullName evidence="4">LysM domain-containing protein</fullName>
    </recommendedName>
</protein>
<feature type="signal peptide" evidence="3">
    <location>
        <begin position="1"/>
        <end position="17"/>
    </location>
</feature>
<dbReference type="Pfam" id="PF01476">
    <property type="entry name" value="LysM"/>
    <property type="match status" value="2"/>
</dbReference>
<dbReference type="SUPFAM" id="SSF54106">
    <property type="entry name" value="LysM domain"/>
    <property type="match status" value="1"/>
</dbReference>
<evidence type="ECO:0000313" key="5">
    <source>
        <dbReference type="EMBL" id="KAF1828811.1"/>
    </source>
</evidence>
<reference evidence="5" key="1">
    <citation type="submission" date="2020-01" db="EMBL/GenBank/DDBJ databases">
        <authorList>
            <consortium name="DOE Joint Genome Institute"/>
            <person name="Haridas S."/>
            <person name="Albert R."/>
            <person name="Binder M."/>
            <person name="Bloem J."/>
            <person name="Labutti K."/>
            <person name="Salamov A."/>
            <person name="Andreopoulos B."/>
            <person name="Baker S.E."/>
            <person name="Barry K."/>
            <person name="Bills G."/>
            <person name="Bluhm B.H."/>
            <person name="Cannon C."/>
            <person name="Castanera R."/>
            <person name="Culley D.E."/>
            <person name="Daum C."/>
            <person name="Ezra D."/>
            <person name="Gonzalez J.B."/>
            <person name="Henrissat B."/>
            <person name="Kuo A."/>
            <person name="Liang C."/>
            <person name="Lipzen A."/>
            <person name="Lutzoni F."/>
            <person name="Magnuson J."/>
            <person name="Mondo S."/>
            <person name="Nolan M."/>
            <person name="Ohm R."/>
            <person name="Pangilinan J."/>
            <person name="Park H.-J."/>
            <person name="Ramirez L."/>
            <person name="Alfaro M."/>
            <person name="Sun H."/>
            <person name="Tritt A."/>
            <person name="Yoshinaga Y."/>
            <person name="Zwiers L.-H."/>
            <person name="Turgeon B.G."/>
            <person name="Goodwin S.B."/>
            <person name="Spatafora J.W."/>
            <person name="Crous P.W."/>
            <person name="Grigoriev I.V."/>
        </authorList>
    </citation>
    <scope>NUCLEOTIDE SEQUENCE</scope>
    <source>
        <strain evidence="5">P77</strain>
    </source>
</reference>
<dbReference type="SMART" id="SM00257">
    <property type="entry name" value="LysM"/>
    <property type="match status" value="2"/>
</dbReference>
<dbReference type="GO" id="GO:0008061">
    <property type="term" value="F:chitin binding"/>
    <property type="evidence" value="ECO:0007669"/>
    <property type="project" value="UniProtKB-KW"/>
</dbReference>
<proteinExistence type="predicted"/>
<keyword evidence="6" id="KW-1185">Reference proteome</keyword>
<evidence type="ECO:0000256" key="3">
    <source>
        <dbReference type="SAM" id="SignalP"/>
    </source>
</evidence>
<keyword evidence="2" id="KW-0843">Virulence</keyword>
<feature type="domain" description="LysM" evidence="4">
    <location>
        <begin position="331"/>
        <end position="376"/>
    </location>
</feature>
<keyword evidence="1" id="KW-0147">Chitin-binding</keyword>
<evidence type="ECO:0000259" key="4">
    <source>
        <dbReference type="PROSITE" id="PS51782"/>
    </source>
</evidence>
<dbReference type="Proteomes" id="UP000800040">
    <property type="component" value="Unassembled WGS sequence"/>
</dbReference>
<evidence type="ECO:0000313" key="6">
    <source>
        <dbReference type="Proteomes" id="UP000800040"/>
    </source>
</evidence>
<dbReference type="PANTHER" id="PTHR47700">
    <property type="entry name" value="V CHITINASE, PUTATIVE (AFU_ORTHOLOGUE AFUA_6G13720)-RELATED"/>
    <property type="match status" value="1"/>
</dbReference>
<dbReference type="Gene3D" id="3.10.350.10">
    <property type="entry name" value="LysM domain"/>
    <property type="match status" value="2"/>
</dbReference>
<dbReference type="InterPro" id="IPR053214">
    <property type="entry name" value="LysM12-like"/>
</dbReference>
<accession>A0A6A5JXM0</accession>
<gene>
    <name evidence="5" type="ORF">BDW02DRAFT_651807</name>
</gene>
<name>A0A6A5JXM0_9PLEO</name>
<dbReference type="AlphaFoldDB" id="A0A6A5JXM0"/>
<dbReference type="PANTHER" id="PTHR47700:SF2">
    <property type="entry name" value="CHITINASE"/>
    <property type="match status" value="1"/>
</dbReference>
<organism evidence="5 6">
    <name type="scientific">Decorospora gaudefroyi</name>
    <dbReference type="NCBI Taxonomy" id="184978"/>
    <lineage>
        <taxon>Eukaryota</taxon>
        <taxon>Fungi</taxon>
        <taxon>Dikarya</taxon>
        <taxon>Ascomycota</taxon>
        <taxon>Pezizomycotina</taxon>
        <taxon>Dothideomycetes</taxon>
        <taxon>Pleosporomycetidae</taxon>
        <taxon>Pleosporales</taxon>
        <taxon>Pleosporineae</taxon>
        <taxon>Pleosporaceae</taxon>
        <taxon>Decorospora</taxon>
    </lineage>
</organism>
<keyword evidence="3" id="KW-0732">Signal</keyword>
<dbReference type="EMBL" id="ML975494">
    <property type="protein sequence ID" value="KAF1828811.1"/>
    <property type="molecule type" value="Genomic_DNA"/>
</dbReference>
<dbReference type="InterPro" id="IPR018392">
    <property type="entry name" value="LysM"/>
</dbReference>
<evidence type="ECO:0000256" key="2">
    <source>
        <dbReference type="ARBA" id="ARBA00023026"/>
    </source>
</evidence>
<dbReference type="CDD" id="cd00118">
    <property type="entry name" value="LysM"/>
    <property type="match status" value="1"/>
</dbReference>
<dbReference type="OrthoDB" id="73875at2759"/>
<evidence type="ECO:0000256" key="1">
    <source>
        <dbReference type="ARBA" id="ARBA00022669"/>
    </source>
</evidence>
<dbReference type="PROSITE" id="PS51782">
    <property type="entry name" value="LYSM"/>
    <property type="match status" value="1"/>
</dbReference>
<dbReference type="InterPro" id="IPR036779">
    <property type="entry name" value="LysM_dom_sf"/>
</dbReference>
<sequence>MQTKWLFLGFAIPSAIAQQPSGLQHYLDQAGYKDCPDSCELVGYSARNWTSFSNLDIFLACRQKPKLFEVSLYGNTEVVRSCSSVSNEIKTEREALHVQLNVNSTTNGTLPDDSVMFAFATRCSSASTLATYQKPQIGRSGSVTSKKATRGQVLGAVRAIQSQLLHRDGACQQNETIIFAHYGRVAVGLYSGSRIQDRGGAAILVEKFVQELRFGGMGNQLALQLCQVQNRTSEFTFGIIADATSGTVGLANVRKAAESWGNATCVRGLEDVMVTDPVKLHFLTSERFASLPSSLSNATVLAPSANLTSKFQPLPQQIDNSLTLSKRANCRTTEVVAGDGCWAVAERCRISQTQLQSYNGGSSFCNSLYPGQVVCCSSGSLPDTGPQPNPDGTCADAQVVSGDSCGSLATKCGISPAKFTEYNSDKSLCSAVTTWAGSHDILL</sequence>
<feature type="chain" id="PRO_5025607267" description="LysM domain-containing protein" evidence="3">
    <location>
        <begin position="18"/>
        <end position="443"/>
    </location>
</feature>